<protein>
    <submittedName>
        <fullName evidence="1">Uncharacterized protein</fullName>
    </submittedName>
</protein>
<evidence type="ECO:0000313" key="1">
    <source>
        <dbReference type="EMBL" id="EXX78796.1"/>
    </source>
</evidence>
<gene>
    <name evidence="1" type="ORF">RirG_011830</name>
</gene>
<name>A0A015M1D6_RHIIW</name>
<dbReference type="OrthoDB" id="10451604at2759"/>
<sequence length="67" mass="7412">MPQVLRQKLKNHFLLGFIPFAATCDDVLKLLISDIKELESGFEMDLGDITSDLPDGNEQAGVKNHNA</sequence>
<accession>A0A015M1D6</accession>
<organism evidence="1 2">
    <name type="scientific">Rhizophagus irregularis (strain DAOM 197198w)</name>
    <name type="common">Glomus intraradices</name>
    <dbReference type="NCBI Taxonomy" id="1432141"/>
    <lineage>
        <taxon>Eukaryota</taxon>
        <taxon>Fungi</taxon>
        <taxon>Fungi incertae sedis</taxon>
        <taxon>Mucoromycota</taxon>
        <taxon>Glomeromycotina</taxon>
        <taxon>Glomeromycetes</taxon>
        <taxon>Glomerales</taxon>
        <taxon>Glomeraceae</taxon>
        <taxon>Rhizophagus</taxon>
    </lineage>
</organism>
<comment type="caution">
    <text evidence="1">The sequence shown here is derived from an EMBL/GenBank/DDBJ whole genome shotgun (WGS) entry which is preliminary data.</text>
</comment>
<keyword evidence="2" id="KW-1185">Reference proteome</keyword>
<evidence type="ECO:0000313" key="2">
    <source>
        <dbReference type="Proteomes" id="UP000022910"/>
    </source>
</evidence>
<dbReference type="EMBL" id="JEMT01008034">
    <property type="protein sequence ID" value="EXX78796.1"/>
    <property type="molecule type" value="Genomic_DNA"/>
</dbReference>
<dbReference type="AlphaFoldDB" id="A0A015M1D6"/>
<dbReference type="Proteomes" id="UP000022910">
    <property type="component" value="Unassembled WGS sequence"/>
</dbReference>
<proteinExistence type="predicted"/>
<reference evidence="1 2" key="1">
    <citation type="submission" date="2014-02" db="EMBL/GenBank/DDBJ databases">
        <title>Single nucleus genome sequencing reveals high similarity among nuclei of an endomycorrhizal fungus.</title>
        <authorList>
            <person name="Lin K."/>
            <person name="Geurts R."/>
            <person name="Zhang Z."/>
            <person name="Limpens E."/>
            <person name="Saunders D.G."/>
            <person name="Mu D."/>
            <person name="Pang E."/>
            <person name="Cao H."/>
            <person name="Cha H."/>
            <person name="Lin T."/>
            <person name="Zhou Q."/>
            <person name="Shang Y."/>
            <person name="Li Y."/>
            <person name="Ivanov S."/>
            <person name="Sharma T."/>
            <person name="Velzen R.V."/>
            <person name="Ruijter N.D."/>
            <person name="Aanen D.K."/>
            <person name="Win J."/>
            <person name="Kamoun S."/>
            <person name="Bisseling T."/>
            <person name="Huang S."/>
        </authorList>
    </citation>
    <scope>NUCLEOTIDE SEQUENCE [LARGE SCALE GENOMIC DNA]</scope>
    <source>
        <strain evidence="2">DAOM197198w</strain>
    </source>
</reference>
<dbReference type="HOGENOM" id="CLU_183205_0_0_1"/>